<dbReference type="PROSITE" id="PS51635">
    <property type="entry name" value="PNPLA"/>
    <property type="match status" value="1"/>
</dbReference>
<feature type="active site" description="Proton acceptor" evidence="4">
    <location>
        <position position="470"/>
    </location>
</feature>
<evidence type="ECO:0000256" key="6">
    <source>
        <dbReference type="SAM" id="Phobius"/>
    </source>
</evidence>
<evidence type="ECO:0000256" key="5">
    <source>
        <dbReference type="SAM" id="MobiDB-lite"/>
    </source>
</evidence>
<feature type="compositionally biased region" description="Basic and acidic residues" evidence="5">
    <location>
        <begin position="39"/>
        <end position="51"/>
    </location>
</feature>
<evidence type="ECO:0000256" key="1">
    <source>
        <dbReference type="ARBA" id="ARBA00022801"/>
    </source>
</evidence>
<dbReference type="Pfam" id="PF01734">
    <property type="entry name" value="Patatin"/>
    <property type="match status" value="1"/>
</dbReference>
<dbReference type="PANTHER" id="PTHR14226">
    <property type="entry name" value="NEUROPATHY TARGET ESTERASE/SWISS CHEESE D.MELANOGASTER"/>
    <property type="match status" value="1"/>
</dbReference>
<comment type="caution">
    <text evidence="8">The sequence shown here is derived from an EMBL/GenBank/DDBJ whole genome shotgun (WGS) entry which is preliminary data.</text>
</comment>
<feature type="transmembrane region" description="Helical" evidence="6">
    <location>
        <begin position="167"/>
        <end position="190"/>
    </location>
</feature>
<evidence type="ECO:0000313" key="9">
    <source>
        <dbReference type="Proteomes" id="UP001054902"/>
    </source>
</evidence>
<evidence type="ECO:0000259" key="7">
    <source>
        <dbReference type="PROSITE" id="PS51635"/>
    </source>
</evidence>
<keyword evidence="3 4" id="KW-0443">Lipid metabolism</keyword>
<evidence type="ECO:0000256" key="3">
    <source>
        <dbReference type="ARBA" id="ARBA00023098"/>
    </source>
</evidence>
<comment type="caution">
    <text evidence="4">Lacks conserved residue(s) required for the propagation of feature annotation.</text>
</comment>
<feature type="short sequence motif" description="GXSXG" evidence="4">
    <location>
        <begin position="321"/>
        <end position="325"/>
    </location>
</feature>
<feature type="transmembrane region" description="Helical" evidence="6">
    <location>
        <begin position="254"/>
        <end position="275"/>
    </location>
</feature>
<dbReference type="AlphaFoldDB" id="A0AAD3DEJ7"/>
<proteinExistence type="predicted"/>
<reference evidence="8 9" key="1">
    <citation type="journal article" date="2021" name="Sci. Rep.">
        <title>The genome of the diatom Chaetoceros tenuissimus carries an ancient integrated fragment of an extant virus.</title>
        <authorList>
            <person name="Hongo Y."/>
            <person name="Kimura K."/>
            <person name="Takaki Y."/>
            <person name="Yoshida Y."/>
            <person name="Baba S."/>
            <person name="Kobayashi G."/>
            <person name="Nagasaki K."/>
            <person name="Hano T."/>
            <person name="Tomaru Y."/>
        </authorList>
    </citation>
    <scope>NUCLEOTIDE SEQUENCE [LARGE SCALE GENOMIC DNA]</scope>
    <source>
        <strain evidence="8 9">NIES-3715</strain>
    </source>
</reference>
<accession>A0AAD3DEJ7</accession>
<feature type="compositionally biased region" description="Polar residues" evidence="5">
    <location>
        <begin position="1"/>
        <end position="11"/>
    </location>
</feature>
<dbReference type="PANTHER" id="PTHR14226:SF29">
    <property type="entry name" value="NEUROPATHY TARGET ESTERASE SWS"/>
    <property type="match status" value="1"/>
</dbReference>
<evidence type="ECO:0000256" key="4">
    <source>
        <dbReference type="PROSITE-ProRule" id="PRU01161"/>
    </source>
</evidence>
<evidence type="ECO:0000256" key="2">
    <source>
        <dbReference type="ARBA" id="ARBA00022963"/>
    </source>
</evidence>
<dbReference type="GO" id="GO:0016042">
    <property type="term" value="P:lipid catabolic process"/>
    <property type="evidence" value="ECO:0007669"/>
    <property type="project" value="UniProtKB-UniRule"/>
</dbReference>
<dbReference type="GO" id="GO:0052689">
    <property type="term" value="F:carboxylic ester hydrolase activity"/>
    <property type="evidence" value="ECO:0007669"/>
    <property type="project" value="UniProtKB-ARBA"/>
</dbReference>
<dbReference type="EMBL" id="BLLK01000072">
    <property type="protein sequence ID" value="GFH61214.1"/>
    <property type="molecule type" value="Genomic_DNA"/>
</dbReference>
<sequence length="579" mass="63586">MSDDVQMQSASLLGKRSAAEVSNADALNSENNEQPSQHLAEEASKRIKSNENDSPTLNLMNVGAKRSIENSMSVNLPVQAVVDNGHATHHLETKIPIRQISDEVQAEYLDIMITPSTDEATKVADQTTKIGNAEALEEEHNDQAIGMEDEQENEEEKTTSIEQRNISYFKVILCFSLLFVFNTMATIFLLDMFLKPVSALVQRHRHHPHIIPPSHASYSSKKWKRNRSAINEGNDFDKLSNVTLREFLSHDDGFHLGLAPAFFGFYVYFGALTAFRENVLQQSAINEGKFLLPVDISKVQQINEEIDGNIPTEPLLKSVAGASAGAMAAVLLASGLDPRESAEFASSMTIDKFWDFPGFGGMIKGNLFEEIMISRLKRSGLTLSQDDEREIHHLSKEEVRALENVNLEHGLIPVAVSGFDVLNLEGKILTEGCMGKAARASATFPGLFQPCKWLNRRSIGDDSSHHYLIDGGVTDGLGLAGLSELRKNEKNKRVVNLLSGNFGISGPVGPKQLPGGLHAKEVVSISIENTPQCGPWAMSNGPKAVEAARKAVISVLDQPMYMLEDGHYILHVDASEFVD</sequence>
<feature type="active site" description="Nucleophile" evidence="4">
    <location>
        <position position="323"/>
    </location>
</feature>
<keyword evidence="6" id="KW-0472">Membrane</keyword>
<gene>
    <name evidence="8" type="ORF">CTEN210_17690</name>
</gene>
<dbReference type="GO" id="GO:0016298">
    <property type="term" value="F:lipase activity"/>
    <property type="evidence" value="ECO:0007669"/>
    <property type="project" value="UniProtKB-ARBA"/>
</dbReference>
<protein>
    <recommendedName>
        <fullName evidence="7">PNPLA domain-containing protein</fullName>
    </recommendedName>
</protein>
<dbReference type="InterPro" id="IPR002641">
    <property type="entry name" value="PNPLA_dom"/>
</dbReference>
<keyword evidence="1 4" id="KW-0378">Hydrolase</keyword>
<keyword evidence="9" id="KW-1185">Reference proteome</keyword>
<dbReference type="InterPro" id="IPR050301">
    <property type="entry name" value="NTE"/>
</dbReference>
<feature type="short sequence motif" description="DGA/G" evidence="4">
    <location>
        <begin position="470"/>
        <end position="472"/>
    </location>
</feature>
<name>A0AAD3DEJ7_9STRA</name>
<keyword evidence="2 4" id="KW-0442">Lipid degradation</keyword>
<feature type="region of interest" description="Disordered" evidence="5">
    <location>
        <begin position="1"/>
        <end position="58"/>
    </location>
</feature>
<evidence type="ECO:0000313" key="8">
    <source>
        <dbReference type="EMBL" id="GFH61214.1"/>
    </source>
</evidence>
<feature type="compositionally biased region" description="Polar residues" evidence="5">
    <location>
        <begin position="25"/>
        <end position="37"/>
    </location>
</feature>
<dbReference type="SUPFAM" id="SSF52151">
    <property type="entry name" value="FabD/lysophospholipase-like"/>
    <property type="match status" value="1"/>
</dbReference>
<dbReference type="InterPro" id="IPR016035">
    <property type="entry name" value="Acyl_Trfase/lysoPLipase"/>
</dbReference>
<dbReference type="Proteomes" id="UP001054902">
    <property type="component" value="Unassembled WGS sequence"/>
</dbReference>
<keyword evidence="6" id="KW-0812">Transmembrane</keyword>
<dbReference type="Gene3D" id="3.40.1090.10">
    <property type="entry name" value="Cytosolic phospholipase A2 catalytic domain"/>
    <property type="match status" value="2"/>
</dbReference>
<keyword evidence="6" id="KW-1133">Transmembrane helix</keyword>
<feature type="domain" description="PNPLA" evidence="7">
    <location>
        <begin position="256"/>
        <end position="483"/>
    </location>
</feature>
<organism evidence="8 9">
    <name type="scientific">Chaetoceros tenuissimus</name>
    <dbReference type="NCBI Taxonomy" id="426638"/>
    <lineage>
        <taxon>Eukaryota</taxon>
        <taxon>Sar</taxon>
        <taxon>Stramenopiles</taxon>
        <taxon>Ochrophyta</taxon>
        <taxon>Bacillariophyta</taxon>
        <taxon>Coscinodiscophyceae</taxon>
        <taxon>Chaetocerotophycidae</taxon>
        <taxon>Chaetocerotales</taxon>
        <taxon>Chaetocerotaceae</taxon>
        <taxon>Chaetoceros</taxon>
    </lineage>
</organism>